<feature type="region of interest" description="Disordered" evidence="2">
    <location>
        <begin position="1414"/>
        <end position="1471"/>
    </location>
</feature>
<dbReference type="InterPro" id="IPR031325">
    <property type="entry name" value="RHS_repeat"/>
</dbReference>
<name>A0ABT6B9A3_9GAMM</name>
<reference evidence="5 6" key="1">
    <citation type="journal article" date="2024" name="Curr. Microbiol.">
        <title>Luteibacter sahnii sp. nov., A Novel Yellow-Colored Xanthomonadin Pigment Producing Probiotic Bacterium from Healthy Rice Seed Microbiome.</title>
        <authorList>
            <person name="Jaiswal G."/>
            <person name="Rana R."/>
            <person name="Nayak P.K."/>
            <person name="Chouhan R."/>
            <person name="Gandhi S.G."/>
            <person name="Patel H.K."/>
            <person name="Patil P.B."/>
        </authorList>
    </citation>
    <scope>NUCLEOTIDE SEQUENCE [LARGE SCALE GENOMIC DNA]</scope>
    <source>
        <strain evidence="5 6">PPL201</strain>
    </source>
</reference>
<dbReference type="NCBIfam" id="TIGR03696">
    <property type="entry name" value="Rhs_assc_core"/>
    <property type="match status" value="1"/>
</dbReference>
<evidence type="ECO:0000259" key="3">
    <source>
        <dbReference type="Pfam" id="PF20148"/>
    </source>
</evidence>
<dbReference type="Pfam" id="PF25023">
    <property type="entry name" value="TEN_YD-shell"/>
    <property type="match status" value="1"/>
</dbReference>
<dbReference type="PANTHER" id="PTHR32305">
    <property type="match status" value="1"/>
</dbReference>
<dbReference type="InterPro" id="IPR006530">
    <property type="entry name" value="YD"/>
</dbReference>
<dbReference type="InterPro" id="IPR050708">
    <property type="entry name" value="T6SS_VgrG/RHS"/>
</dbReference>
<dbReference type="InterPro" id="IPR022385">
    <property type="entry name" value="Rhs_assc_core"/>
</dbReference>
<dbReference type="Proteomes" id="UP001528850">
    <property type="component" value="Unassembled WGS sequence"/>
</dbReference>
<feature type="domain" description="Teneurin-like YD-shell" evidence="4">
    <location>
        <begin position="1055"/>
        <end position="1326"/>
    </location>
</feature>
<dbReference type="PANTHER" id="PTHR32305:SF15">
    <property type="entry name" value="PROTEIN RHSA-RELATED"/>
    <property type="match status" value="1"/>
</dbReference>
<feature type="domain" description="DUF6531" evidence="3">
    <location>
        <begin position="142"/>
        <end position="218"/>
    </location>
</feature>
<evidence type="ECO:0000313" key="5">
    <source>
        <dbReference type="EMBL" id="MDF4024647.1"/>
    </source>
</evidence>
<evidence type="ECO:0000256" key="2">
    <source>
        <dbReference type="SAM" id="MobiDB-lite"/>
    </source>
</evidence>
<keyword evidence="6" id="KW-1185">Reference proteome</keyword>
<feature type="compositionally biased region" description="Polar residues" evidence="2">
    <location>
        <begin position="1506"/>
        <end position="1515"/>
    </location>
</feature>
<keyword evidence="1" id="KW-0677">Repeat</keyword>
<sequence>MPVSWPARAYKAITKTEALAQCEFYLAENGAYYASLNPPWTYSAHCVDTPLKDNPDYIGCYEIWAVNSIPAEGAYNDVETDRGGGGCYGIDDDDAPGKNLGEGAGCNGGEGSPGGGSGSGSGSPDSCETGKGVPDVGVPSAGDPINTATGNKYIQEDDFTADSWLTFRRFYNSATSSASSPMGTWWRHSFSRSIERADRPDGSSIITVFRPSGLRERFTKSTNGNWITGVDNPDELIEQRDSQGVTTGYVLWVAALRHSESYSGTGLLLTIKDVTGQTATLTYSDAQTPRDTAPKAGLLLTVTAPNGRQLAFTYDGNSHVRQVTLPDGGLLTFGYDAFSDLTSVQYPDSRTRQYLYNEAGLNGGSNFPFMMTGIIDENGTRFETTSYDSTGRALSTEFAGAVGRVSIQYQQDGSSNVTYPLGGVSHQGYAAVQGLLRVATVDKPCGECGQPYASRTYDANSRPASYTDFNGNVRAMTYDANGLPTQEIDAQGSADQRTINTTWNSVLRVPLLRTVKDASGTVVQKEGWAYNASGQPTASCLIDPVAAPSYTCTASGAAPAGVRRTTMTYCTAVSTTCPLPGLLLKVDGPRTDVNDTLTYAWYQQTDESGCATTGGACHRAGDLKTVTDGAGLVTTFVSYDKAGRPARIKAPNGLLTDYTYTPRGWLATTTLRALSSGAASANDSVTTVVYNPDGTVHQVTDPDNVTTTYTYDAAHRLTDVTDGQGRRYHYALDAAGNRTQEQVIAADGTVDRTTSQTFNTLGQLTAITDGLNRAVFSAGYSDSYDAAGNLVHSQDGLGVQRKQVFDGLNRLVSTLRNYQGADTATKDAQSVTSFDALDRVTGFSDPDGLNTTYDIDAFGNVPGTHSPDTGTTRRTFDIAGNTKTSTDATGVSRTSTFDMKNRLLSTSYADTTLNVQYKYDEADAVTGCTGNAGKGHMTRIVEGSGGIVFCYDARGNVVKKQQTVGTTTTTTTYTWTRGNRLKSVTTPNGALISYTRDSIGNITTVTATPQGGAATTIVSNVVYRSFGPVASYKLGDGQTVTITHDATGAMTDIASTAFSLHVKRDVMGNIVAIGNATGVPSATESYTYDPLYRLTGLTSASGATIEAYTYDKTGDRLTKSGPGILTGTYSYASGTHQLTGIGTTTRQVDARGNTTASALASGAYTFGYDQRNRLTTVQTNGATVGVYTLNALGQRVQKVVGTTITRFDYNEASQLLSESTGTTSRDYVWLGDVPVGIIDRTGTTTSVAFVHADGLGTPRVVTNATGTVLWQWPYASNPFGEMSPTSATGYVLNLRFPGQYFDAESNLNYNVNRDYEAASGRYLKSDPIGLGGGASTYSYVAASPLRASDPFGLQVVTVPPEESLPENTPEVDEEISRLDEETSEAFPLAGEATAPRPDAGEWGPNGECLRPELRSPQSNMSGSPRTPDFIVTSSGRTFPVPRGSTGPTPTENGKGYEYTGGRGGYGLSPRVDTLRMMDPVTSGRYQYPSGYGAYQNSTGQGIDPSTGRTVPNNSPVRHITR</sequence>
<dbReference type="Gene3D" id="2.180.10.10">
    <property type="entry name" value="RHS repeat-associated core"/>
    <property type="match status" value="3"/>
</dbReference>
<comment type="caution">
    <text evidence="5">The sequence shown here is derived from an EMBL/GenBank/DDBJ whole genome shotgun (WGS) entry which is preliminary data.</text>
</comment>
<dbReference type="PRINTS" id="PR00394">
    <property type="entry name" value="RHSPROTEIN"/>
</dbReference>
<evidence type="ECO:0000259" key="4">
    <source>
        <dbReference type="Pfam" id="PF25023"/>
    </source>
</evidence>
<dbReference type="InterPro" id="IPR045351">
    <property type="entry name" value="DUF6531"/>
</dbReference>
<gene>
    <name evidence="5" type="ORF">P3W24_06710</name>
</gene>
<feature type="region of interest" description="Disordered" evidence="2">
    <location>
        <begin position="1492"/>
        <end position="1521"/>
    </location>
</feature>
<feature type="compositionally biased region" description="Gly residues" evidence="2">
    <location>
        <begin position="100"/>
        <end position="121"/>
    </location>
</feature>
<dbReference type="InterPro" id="IPR056823">
    <property type="entry name" value="TEN-like_YD-shell"/>
</dbReference>
<evidence type="ECO:0000313" key="6">
    <source>
        <dbReference type="Proteomes" id="UP001528850"/>
    </source>
</evidence>
<dbReference type="NCBIfam" id="TIGR01643">
    <property type="entry name" value="YD_repeat_2x"/>
    <property type="match status" value="5"/>
</dbReference>
<dbReference type="Pfam" id="PF05593">
    <property type="entry name" value="RHS_repeat"/>
    <property type="match status" value="4"/>
</dbReference>
<dbReference type="Pfam" id="PF20148">
    <property type="entry name" value="DUF6531"/>
    <property type="match status" value="1"/>
</dbReference>
<organism evidence="5 6">
    <name type="scientific">Luteibacter sahnii</name>
    <dbReference type="NCBI Taxonomy" id="3021977"/>
    <lineage>
        <taxon>Bacteria</taxon>
        <taxon>Pseudomonadati</taxon>
        <taxon>Pseudomonadota</taxon>
        <taxon>Gammaproteobacteria</taxon>
        <taxon>Lysobacterales</taxon>
        <taxon>Rhodanobacteraceae</taxon>
        <taxon>Luteibacter</taxon>
    </lineage>
</organism>
<proteinExistence type="predicted"/>
<feature type="region of interest" description="Disordered" evidence="2">
    <location>
        <begin position="99"/>
        <end position="150"/>
    </location>
</feature>
<evidence type="ECO:0000256" key="1">
    <source>
        <dbReference type="ARBA" id="ARBA00022737"/>
    </source>
</evidence>
<dbReference type="EMBL" id="JARJJS010000001">
    <property type="protein sequence ID" value="MDF4024647.1"/>
    <property type="molecule type" value="Genomic_DNA"/>
</dbReference>
<feature type="compositionally biased region" description="Polar residues" evidence="2">
    <location>
        <begin position="1415"/>
        <end position="1424"/>
    </location>
</feature>
<protein>
    <submittedName>
        <fullName evidence="5">RHS repeat-associated core domain-containing protein</fullName>
    </submittedName>
</protein>
<accession>A0ABT6B9A3</accession>